<proteinExistence type="predicted"/>
<name>A0A2S0VN02_9ALTE</name>
<evidence type="ECO:0000313" key="1">
    <source>
        <dbReference type="EMBL" id="AWB65601.1"/>
    </source>
</evidence>
<keyword evidence="2" id="KW-1185">Reference proteome</keyword>
<reference evidence="1 2" key="1">
    <citation type="submission" date="2018-01" db="EMBL/GenBank/DDBJ databases">
        <title>Genome sequence of a Cantenovulum-like bacteria.</title>
        <authorList>
            <person name="Tan W.R."/>
            <person name="Lau N.-S."/>
            <person name="Go F."/>
            <person name="Amirul A.-A.A."/>
        </authorList>
    </citation>
    <scope>NUCLEOTIDE SEQUENCE [LARGE SCALE GENOMIC DNA]</scope>
    <source>
        <strain evidence="1 2">CCB-QB4</strain>
    </source>
</reference>
<gene>
    <name evidence="1" type="ORF">C2869_03740</name>
</gene>
<organism evidence="1 2">
    <name type="scientific">Saccharobesus litoralis</name>
    <dbReference type="NCBI Taxonomy" id="2172099"/>
    <lineage>
        <taxon>Bacteria</taxon>
        <taxon>Pseudomonadati</taxon>
        <taxon>Pseudomonadota</taxon>
        <taxon>Gammaproteobacteria</taxon>
        <taxon>Alteromonadales</taxon>
        <taxon>Alteromonadaceae</taxon>
        <taxon>Saccharobesus</taxon>
    </lineage>
</organism>
<evidence type="ECO:0000313" key="2">
    <source>
        <dbReference type="Proteomes" id="UP000244441"/>
    </source>
</evidence>
<dbReference type="Proteomes" id="UP000244441">
    <property type="component" value="Chromosome"/>
</dbReference>
<dbReference type="AlphaFoldDB" id="A0A2S0VN02"/>
<protein>
    <submittedName>
        <fullName evidence="1">Uncharacterized protein</fullName>
    </submittedName>
</protein>
<dbReference type="EMBL" id="CP026604">
    <property type="protein sequence ID" value="AWB65601.1"/>
    <property type="molecule type" value="Genomic_DNA"/>
</dbReference>
<sequence length="145" mass="15954">MASNRLFEFSMRQFLHKIAIIILVLFAFIGQTMAYVMATPCEAPDDTHHAEISEFAPAALHQQDNHSQQMADKTSLSTSQDDCCDIECCDVSCPCVGSACSSVVYIPFSFNPTIMMPMSESIDSSYFAQANSVTSSVFRPPIFTS</sequence>
<accession>A0A2S0VN02</accession>
<dbReference type="KEGG" id="cate:C2869_03740"/>